<dbReference type="InterPro" id="IPR011463">
    <property type="entry name" value="DUF1569"/>
</dbReference>
<protein>
    <recommendedName>
        <fullName evidence="3">DUF1569 domain-containing protein</fullName>
    </recommendedName>
</protein>
<reference evidence="1 2" key="1">
    <citation type="submission" date="2014-11" db="EMBL/GenBank/DDBJ databases">
        <title>Genome sequence of Flavihumibacter solisilvae 3-3.</title>
        <authorList>
            <person name="Zhou G."/>
            <person name="Li M."/>
            <person name="Wang G."/>
        </authorList>
    </citation>
    <scope>NUCLEOTIDE SEQUENCE [LARGE SCALE GENOMIC DNA]</scope>
    <source>
        <strain evidence="1 2">3-3</strain>
    </source>
</reference>
<gene>
    <name evidence="1" type="ORF">OI18_05925</name>
</gene>
<organism evidence="1 2">
    <name type="scientific">Flavihumibacter solisilvae</name>
    <dbReference type="NCBI Taxonomy" id="1349421"/>
    <lineage>
        <taxon>Bacteria</taxon>
        <taxon>Pseudomonadati</taxon>
        <taxon>Bacteroidota</taxon>
        <taxon>Chitinophagia</taxon>
        <taxon>Chitinophagales</taxon>
        <taxon>Chitinophagaceae</taxon>
        <taxon>Flavihumibacter</taxon>
    </lineage>
</organism>
<dbReference type="EMBL" id="JSVC01000006">
    <property type="protein sequence ID" value="KIC95429.1"/>
    <property type="molecule type" value="Genomic_DNA"/>
</dbReference>
<dbReference type="STRING" id="1349421.OI18_05925"/>
<name>A0A0C1IY52_9BACT</name>
<sequence>MEHSIFNHSTFVSINSRILELRPSAKRQWGKMNLVQMMRHLTIATGSGIRVYKLHDESSYLSRTFLKFLVLRLLRRLPHNAPAPKSFRTETKILLDFSAEKANVLNILELAYSSTQGIYLHPMFGKMNRNEWGTLVYRHFDHHLRQFGA</sequence>
<dbReference type="AlphaFoldDB" id="A0A0C1IY52"/>
<dbReference type="Gene3D" id="1.20.120.450">
    <property type="entry name" value="dinb family like domain"/>
    <property type="match status" value="1"/>
</dbReference>
<comment type="caution">
    <text evidence="1">The sequence shown here is derived from an EMBL/GenBank/DDBJ whole genome shotgun (WGS) entry which is preliminary data.</text>
</comment>
<evidence type="ECO:0000313" key="2">
    <source>
        <dbReference type="Proteomes" id="UP000031408"/>
    </source>
</evidence>
<proteinExistence type="predicted"/>
<dbReference type="Proteomes" id="UP000031408">
    <property type="component" value="Unassembled WGS sequence"/>
</dbReference>
<evidence type="ECO:0008006" key="3">
    <source>
        <dbReference type="Google" id="ProtNLM"/>
    </source>
</evidence>
<dbReference type="InterPro" id="IPR034660">
    <property type="entry name" value="DinB/YfiT-like"/>
</dbReference>
<accession>A0A0C1IY52</accession>
<dbReference type="Pfam" id="PF07606">
    <property type="entry name" value="DUF1569"/>
    <property type="match status" value="1"/>
</dbReference>
<evidence type="ECO:0000313" key="1">
    <source>
        <dbReference type="EMBL" id="KIC95429.1"/>
    </source>
</evidence>
<dbReference type="OrthoDB" id="2599194at2"/>
<dbReference type="RefSeq" id="WP_039138022.1">
    <property type="nucleotide sequence ID" value="NZ_JSVC01000006.1"/>
</dbReference>
<keyword evidence="2" id="KW-1185">Reference proteome</keyword>